<evidence type="ECO:0000313" key="3">
    <source>
        <dbReference type="Proteomes" id="UP000199558"/>
    </source>
</evidence>
<feature type="signal peptide" evidence="1">
    <location>
        <begin position="1"/>
        <end position="25"/>
    </location>
</feature>
<evidence type="ECO:0000256" key="1">
    <source>
        <dbReference type="SAM" id="SignalP"/>
    </source>
</evidence>
<reference evidence="3" key="1">
    <citation type="submission" date="2016-06" db="EMBL/GenBank/DDBJ databases">
        <authorList>
            <person name="Varghese N."/>
            <person name="Submissions Spin"/>
        </authorList>
    </citation>
    <scope>NUCLEOTIDE SEQUENCE [LARGE SCALE GENOMIC DNA]</scope>
    <source>
        <strain evidence="3">DSM 45794</strain>
    </source>
</reference>
<evidence type="ECO:0000313" key="2">
    <source>
        <dbReference type="EMBL" id="SBT64203.1"/>
    </source>
</evidence>
<dbReference type="PROSITE" id="PS51257">
    <property type="entry name" value="PROKAR_LIPOPROTEIN"/>
    <property type="match status" value="1"/>
</dbReference>
<feature type="chain" id="PRO_5038640414" evidence="1">
    <location>
        <begin position="26"/>
        <end position="139"/>
    </location>
</feature>
<organism evidence="2 3">
    <name type="scientific">Micromonospora sediminicola</name>
    <dbReference type="NCBI Taxonomy" id="946078"/>
    <lineage>
        <taxon>Bacteria</taxon>
        <taxon>Bacillati</taxon>
        <taxon>Actinomycetota</taxon>
        <taxon>Actinomycetes</taxon>
        <taxon>Micromonosporales</taxon>
        <taxon>Micromonosporaceae</taxon>
        <taxon>Micromonospora</taxon>
    </lineage>
</organism>
<dbReference type="RefSeq" id="WP_091569640.1">
    <property type="nucleotide sequence ID" value="NZ_FLRH01000003.1"/>
</dbReference>
<protein>
    <submittedName>
        <fullName evidence="2">Uncharacterized protein</fullName>
    </submittedName>
</protein>
<keyword evidence="3" id="KW-1185">Reference proteome</keyword>
<keyword evidence="1" id="KW-0732">Signal</keyword>
<sequence length="139" mass="14724">MLQSHRTRRILGGAALALAIVGGLACDGEGTKSDRDPADRQVDAKRKMTAVINASGDGPYSVVVRAAKVGDDRGDYTRKSVAGGAYRQTLDYTSGLRITITITATGHRTDPLSCEITDGTKRARDRAAGTVQCKLTTSR</sequence>
<dbReference type="AlphaFoldDB" id="A0A1A9B526"/>
<dbReference type="EMBL" id="FLRH01000003">
    <property type="protein sequence ID" value="SBT64203.1"/>
    <property type="molecule type" value="Genomic_DNA"/>
</dbReference>
<dbReference type="OrthoDB" id="9939860at2"/>
<proteinExistence type="predicted"/>
<accession>A0A1A9B526</accession>
<dbReference type="Proteomes" id="UP000199558">
    <property type="component" value="Unassembled WGS sequence"/>
</dbReference>
<gene>
    <name evidence="2" type="ORF">GA0070622_1173</name>
</gene>
<name>A0A1A9B526_9ACTN</name>